<name>A0A7I7MNQ5_9MYCO</name>
<evidence type="ECO:0000259" key="1">
    <source>
        <dbReference type="Pfam" id="PF00668"/>
    </source>
</evidence>
<dbReference type="Gene3D" id="3.30.559.10">
    <property type="entry name" value="Chloramphenicol acetyltransferase-like domain"/>
    <property type="match status" value="1"/>
</dbReference>
<dbReference type="Gene3D" id="3.30.559.30">
    <property type="entry name" value="Nonribosomal peptide synthetase, condensation domain"/>
    <property type="match status" value="1"/>
</dbReference>
<feature type="domain" description="Condensation" evidence="1">
    <location>
        <begin position="72"/>
        <end position="369"/>
    </location>
</feature>
<keyword evidence="3" id="KW-1185">Reference proteome</keyword>
<accession>A0A7I7MNQ5</accession>
<dbReference type="EMBL" id="AP022575">
    <property type="protein sequence ID" value="BBX73766.1"/>
    <property type="molecule type" value="Genomic_DNA"/>
</dbReference>
<gene>
    <name evidence="2" type="primary">papA2</name>
    <name evidence="2" type="ORF">MSHI_16720</name>
</gene>
<sequence length="485" mass="53461">MVVLGHLGLETVGNWVPAPGVVWLWHPAPASLKKAQQAPISDVPPSYIQARHLRGYRDQAARGFDMSRLVVAALDIRGQCDIRTMTYVINTHLRRHDTYRSWFEFTDTGCIVRHTMADPADIEVIPVEHGAMTPNQWQDHILATPSPLEWDCFRFAIIQRDDHFTFCISVDHLHVDAMFISALFWEIQAMYNALMDGVGPLPLPSVGSYEDYCRRERAYTAALTLQSPEIRRWVEFFEGNGGSLPSFPLPLGDTSLVATGELLSLRLLDARQTARFEAACTSAGARFSGGVFACAALTEYQLTGSGTYHAVTPTGTRSTPEEFVTTGWFIGHIPFVVDVGPSFDETARNAQASFDAGSPLANVPFERVLELAPWLVEQTPRRSGFPMLSFLDAGVPPLSAVIAMQLDKMNAKVFSDGRIAARVCMWVNKFPNETTVTASFPNTPIAHQSVARYLAQMKSVFAGVADGGGEITVDRGGAQLQRQRL</sequence>
<proteinExistence type="predicted"/>
<dbReference type="SUPFAM" id="SSF52777">
    <property type="entry name" value="CoA-dependent acyltransferases"/>
    <property type="match status" value="2"/>
</dbReference>
<dbReference type="InterPro" id="IPR001242">
    <property type="entry name" value="Condensation_dom"/>
</dbReference>
<dbReference type="AlphaFoldDB" id="A0A7I7MNQ5"/>
<keyword evidence="2" id="KW-0012">Acyltransferase</keyword>
<organism evidence="2 3">
    <name type="scientific">Mycobacterium shinjukuense</name>
    <dbReference type="NCBI Taxonomy" id="398694"/>
    <lineage>
        <taxon>Bacteria</taxon>
        <taxon>Bacillati</taxon>
        <taxon>Actinomycetota</taxon>
        <taxon>Actinomycetes</taxon>
        <taxon>Mycobacteriales</taxon>
        <taxon>Mycobacteriaceae</taxon>
        <taxon>Mycobacterium</taxon>
    </lineage>
</organism>
<keyword evidence="2" id="KW-0808">Transferase</keyword>
<dbReference type="GO" id="GO:0016746">
    <property type="term" value="F:acyltransferase activity"/>
    <property type="evidence" value="ECO:0007669"/>
    <property type="project" value="UniProtKB-KW"/>
</dbReference>
<dbReference type="InterPro" id="IPR023213">
    <property type="entry name" value="CAT-like_dom_sf"/>
</dbReference>
<dbReference type="RefSeq" id="WP_169715447.1">
    <property type="nucleotide sequence ID" value="NZ_AP022575.1"/>
</dbReference>
<dbReference type="KEGG" id="mshj:MSHI_16720"/>
<evidence type="ECO:0000313" key="3">
    <source>
        <dbReference type="Proteomes" id="UP000467236"/>
    </source>
</evidence>
<evidence type="ECO:0000313" key="2">
    <source>
        <dbReference type="EMBL" id="BBX73766.1"/>
    </source>
</evidence>
<reference evidence="2 3" key="1">
    <citation type="journal article" date="2019" name="Emerg. Microbes Infect.">
        <title>Comprehensive subspecies identification of 175 nontuberculous mycobacteria species based on 7547 genomic profiles.</title>
        <authorList>
            <person name="Matsumoto Y."/>
            <person name="Kinjo T."/>
            <person name="Motooka D."/>
            <person name="Nabeya D."/>
            <person name="Jung N."/>
            <person name="Uechi K."/>
            <person name="Horii T."/>
            <person name="Iida T."/>
            <person name="Fujita J."/>
            <person name="Nakamura S."/>
        </authorList>
    </citation>
    <scope>NUCLEOTIDE SEQUENCE [LARGE SCALE GENOMIC DNA]</scope>
    <source>
        <strain evidence="2 3">JCM 14233</strain>
    </source>
</reference>
<dbReference type="Pfam" id="PF00668">
    <property type="entry name" value="Condensation"/>
    <property type="match status" value="1"/>
</dbReference>
<dbReference type="GO" id="GO:0008610">
    <property type="term" value="P:lipid biosynthetic process"/>
    <property type="evidence" value="ECO:0007669"/>
    <property type="project" value="UniProtKB-ARBA"/>
</dbReference>
<protein>
    <submittedName>
        <fullName evidence="2">Acyltransferase papA2</fullName>
    </submittedName>
</protein>
<dbReference type="Proteomes" id="UP000467236">
    <property type="component" value="Chromosome"/>
</dbReference>